<feature type="region of interest" description="Disordered" evidence="1">
    <location>
        <begin position="1"/>
        <end position="20"/>
    </location>
</feature>
<dbReference type="EMBL" id="ML992704">
    <property type="protein sequence ID" value="KAF2207372.1"/>
    <property type="molecule type" value="Genomic_DNA"/>
</dbReference>
<name>A0A6A6F0T7_9PEZI</name>
<protein>
    <submittedName>
        <fullName evidence="2">Uncharacterized protein</fullName>
    </submittedName>
</protein>
<reference evidence="2" key="1">
    <citation type="journal article" date="2020" name="Stud. Mycol.">
        <title>101 Dothideomycetes genomes: a test case for predicting lifestyles and emergence of pathogens.</title>
        <authorList>
            <person name="Haridas S."/>
            <person name="Albert R."/>
            <person name="Binder M."/>
            <person name="Bloem J."/>
            <person name="Labutti K."/>
            <person name="Salamov A."/>
            <person name="Andreopoulos B."/>
            <person name="Baker S."/>
            <person name="Barry K."/>
            <person name="Bills G."/>
            <person name="Bluhm B."/>
            <person name="Cannon C."/>
            <person name="Castanera R."/>
            <person name="Culley D."/>
            <person name="Daum C."/>
            <person name="Ezra D."/>
            <person name="Gonzalez J."/>
            <person name="Henrissat B."/>
            <person name="Kuo A."/>
            <person name="Liang C."/>
            <person name="Lipzen A."/>
            <person name="Lutzoni F."/>
            <person name="Magnuson J."/>
            <person name="Mondo S."/>
            <person name="Nolan M."/>
            <person name="Ohm R."/>
            <person name="Pangilinan J."/>
            <person name="Park H.-J."/>
            <person name="Ramirez L."/>
            <person name="Alfaro M."/>
            <person name="Sun H."/>
            <person name="Tritt A."/>
            <person name="Yoshinaga Y."/>
            <person name="Zwiers L.-H."/>
            <person name="Turgeon B."/>
            <person name="Goodwin S."/>
            <person name="Spatafora J."/>
            <person name="Crous P."/>
            <person name="Grigoriev I."/>
        </authorList>
    </citation>
    <scope>NUCLEOTIDE SEQUENCE</scope>
    <source>
        <strain evidence="2">SCOH1-5</strain>
    </source>
</reference>
<organism evidence="2 3">
    <name type="scientific">Cercospora zeae-maydis SCOH1-5</name>
    <dbReference type="NCBI Taxonomy" id="717836"/>
    <lineage>
        <taxon>Eukaryota</taxon>
        <taxon>Fungi</taxon>
        <taxon>Dikarya</taxon>
        <taxon>Ascomycota</taxon>
        <taxon>Pezizomycotina</taxon>
        <taxon>Dothideomycetes</taxon>
        <taxon>Dothideomycetidae</taxon>
        <taxon>Mycosphaerellales</taxon>
        <taxon>Mycosphaerellaceae</taxon>
        <taxon>Cercospora</taxon>
    </lineage>
</organism>
<evidence type="ECO:0000313" key="3">
    <source>
        <dbReference type="Proteomes" id="UP000799539"/>
    </source>
</evidence>
<accession>A0A6A6F0T7</accession>
<gene>
    <name evidence="2" type="ORF">CERZMDRAFT_107808</name>
</gene>
<dbReference type="AlphaFoldDB" id="A0A6A6F0T7"/>
<dbReference type="OrthoDB" id="3050608at2759"/>
<proteinExistence type="predicted"/>
<sequence>MNHNQNPGMSGTANNGQKEDYLDKAVDAAEKKLGNMTGHHVDPQKYRAQNEKFTDKLRGFFESKTGKKLPNKFSN</sequence>
<evidence type="ECO:0000256" key="1">
    <source>
        <dbReference type="SAM" id="MobiDB-lite"/>
    </source>
</evidence>
<evidence type="ECO:0000313" key="2">
    <source>
        <dbReference type="EMBL" id="KAF2207372.1"/>
    </source>
</evidence>
<feature type="compositionally biased region" description="Polar residues" evidence="1">
    <location>
        <begin position="1"/>
        <end position="16"/>
    </location>
</feature>
<dbReference type="Proteomes" id="UP000799539">
    <property type="component" value="Unassembled WGS sequence"/>
</dbReference>
<keyword evidence="3" id="KW-1185">Reference proteome</keyword>